<comment type="caution">
    <text evidence="1">The sequence shown here is derived from an EMBL/GenBank/DDBJ whole genome shotgun (WGS) entry which is preliminary data.</text>
</comment>
<sequence length="218" mass="23309">MKLVWCPEAASKAFVDAVKALADCDLEEVSVAELVSALTGGWKAQLIVEAWGHDTSAAIGIALRAAVGHARGRHVCVVPDKQSATKYVDAMQRAGAPVEAESVMTGEAEEVMRELEGVDLMVVDCRRRDAGRILRAARPRPRGMVVVCKGLGRRQDGGAAGVFGAGTRVVRSTYLAIGTGVEVVHVGVGTGPSLGCGRGRWIRHVDRCTKEEHVFRRR</sequence>
<dbReference type="EMBL" id="AMZH03012704">
    <property type="protein sequence ID" value="RRT50549.1"/>
    <property type="molecule type" value="Genomic_DNA"/>
</dbReference>
<name>A0A426YFM5_ENSVE</name>
<reference evidence="1 2" key="1">
    <citation type="journal article" date="2014" name="Agronomy (Basel)">
        <title>A Draft Genome Sequence for Ensete ventricosum, the Drought-Tolerant Tree Against Hunger.</title>
        <authorList>
            <person name="Harrison J."/>
            <person name="Moore K.A."/>
            <person name="Paszkiewicz K."/>
            <person name="Jones T."/>
            <person name="Grant M."/>
            <person name="Ambacheew D."/>
            <person name="Muzemil S."/>
            <person name="Studholme D.J."/>
        </authorList>
    </citation>
    <scope>NUCLEOTIDE SEQUENCE [LARGE SCALE GENOMIC DNA]</scope>
</reference>
<dbReference type="PANTHER" id="PTHR33593">
    <property type="entry name" value="DUF1442 FAMILY PROTEIN"/>
    <property type="match status" value="1"/>
</dbReference>
<dbReference type="Pfam" id="PF07279">
    <property type="entry name" value="DUF1442"/>
    <property type="match status" value="1"/>
</dbReference>
<dbReference type="AlphaFoldDB" id="A0A426YFM5"/>
<proteinExistence type="predicted"/>
<gene>
    <name evidence="1" type="ORF">B296_00030776</name>
</gene>
<dbReference type="PANTHER" id="PTHR33593:SF2">
    <property type="entry name" value="ANKYRIN REPEAT_KH DOMAIN PROTEIN (DUF1442)"/>
    <property type="match status" value="1"/>
</dbReference>
<protein>
    <submittedName>
        <fullName evidence="1">Uncharacterized protein</fullName>
    </submittedName>
</protein>
<organism evidence="1 2">
    <name type="scientific">Ensete ventricosum</name>
    <name type="common">Abyssinian banana</name>
    <name type="synonym">Musa ensete</name>
    <dbReference type="NCBI Taxonomy" id="4639"/>
    <lineage>
        <taxon>Eukaryota</taxon>
        <taxon>Viridiplantae</taxon>
        <taxon>Streptophyta</taxon>
        <taxon>Embryophyta</taxon>
        <taxon>Tracheophyta</taxon>
        <taxon>Spermatophyta</taxon>
        <taxon>Magnoliopsida</taxon>
        <taxon>Liliopsida</taxon>
        <taxon>Zingiberales</taxon>
        <taxon>Musaceae</taxon>
        <taxon>Ensete</taxon>
    </lineage>
</organism>
<dbReference type="InterPro" id="IPR009902">
    <property type="entry name" value="DUF1442"/>
</dbReference>
<accession>A0A426YFM5</accession>
<evidence type="ECO:0000313" key="1">
    <source>
        <dbReference type="EMBL" id="RRT50549.1"/>
    </source>
</evidence>
<dbReference type="Proteomes" id="UP000287651">
    <property type="component" value="Unassembled WGS sequence"/>
</dbReference>
<evidence type="ECO:0000313" key="2">
    <source>
        <dbReference type="Proteomes" id="UP000287651"/>
    </source>
</evidence>